<dbReference type="PANTHER" id="PTHR45947">
    <property type="entry name" value="SULFOQUINOVOSYL TRANSFERASE SQD2"/>
    <property type="match status" value="1"/>
</dbReference>
<evidence type="ECO:0000259" key="2">
    <source>
        <dbReference type="Pfam" id="PF00534"/>
    </source>
</evidence>
<dbReference type="EMBL" id="JOTN01000011">
    <property type="protein sequence ID" value="KEK18791.1"/>
    <property type="molecule type" value="Genomic_DNA"/>
</dbReference>
<dbReference type="InterPro" id="IPR028098">
    <property type="entry name" value="Glyco_trans_4-like_N"/>
</dbReference>
<comment type="similarity">
    <text evidence="1">Belongs to the glycosyltransferase group 1 family. Glycosyltransferase 4 subfamily.</text>
</comment>
<dbReference type="STRING" id="574376.BAMA_03165"/>
<accession>A0A073JX06</accession>
<evidence type="ECO:0000313" key="4">
    <source>
        <dbReference type="EMBL" id="KEK18791.1"/>
    </source>
</evidence>
<dbReference type="Proteomes" id="UP000027822">
    <property type="component" value="Unassembled WGS sequence"/>
</dbReference>
<name>A0A073JX06_9BACI</name>
<dbReference type="PANTHER" id="PTHR45947:SF14">
    <property type="entry name" value="SLL1723 PROTEIN"/>
    <property type="match status" value="1"/>
</dbReference>
<organism evidence="4 5">
    <name type="scientific">Bacillus manliponensis</name>
    <dbReference type="NCBI Taxonomy" id="574376"/>
    <lineage>
        <taxon>Bacteria</taxon>
        <taxon>Bacillati</taxon>
        <taxon>Bacillota</taxon>
        <taxon>Bacilli</taxon>
        <taxon>Bacillales</taxon>
        <taxon>Bacillaceae</taxon>
        <taxon>Bacillus</taxon>
        <taxon>Bacillus cereus group</taxon>
    </lineage>
</organism>
<evidence type="ECO:0000256" key="1">
    <source>
        <dbReference type="ARBA" id="ARBA00009481"/>
    </source>
</evidence>
<reference evidence="4 5" key="1">
    <citation type="submission" date="2014-06" db="EMBL/GenBank/DDBJ databases">
        <title>Draft genome sequence of Bacillus manliponensis JCM 15802 (MCCC 1A00708).</title>
        <authorList>
            <person name="Lai Q."/>
            <person name="Liu Y."/>
            <person name="Shao Z."/>
        </authorList>
    </citation>
    <scope>NUCLEOTIDE SEQUENCE [LARGE SCALE GENOMIC DNA]</scope>
    <source>
        <strain evidence="4 5">JCM 15802</strain>
    </source>
</reference>
<feature type="domain" description="Glycosyltransferase subfamily 4-like N-terminal" evidence="3">
    <location>
        <begin position="64"/>
        <end position="243"/>
    </location>
</feature>
<dbReference type="Gene3D" id="3.40.50.2000">
    <property type="entry name" value="Glycogen Phosphorylase B"/>
    <property type="match status" value="2"/>
</dbReference>
<proteinExistence type="inferred from homology"/>
<dbReference type="OrthoDB" id="9815550at2"/>
<dbReference type="Pfam" id="PF13439">
    <property type="entry name" value="Glyco_transf_4"/>
    <property type="match status" value="1"/>
</dbReference>
<evidence type="ECO:0000313" key="5">
    <source>
        <dbReference type="Proteomes" id="UP000027822"/>
    </source>
</evidence>
<dbReference type="GO" id="GO:0016757">
    <property type="term" value="F:glycosyltransferase activity"/>
    <property type="evidence" value="ECO:0007669"/>
    <property type="project" value="InterPro"/>
</dbReference>
<dbReference type="InterPro" id="IPR050194">
    <property type="entry name" value="Glycosyltransferase_grp1"/>
</dbReference>
<protein>
    <submittedName>
        <fullName evidence="4">Glycogen synthase</fullName>
    </submittedName>
</protein>
<dbReference type="AlphaFoldDB" id="A0A073JX06"/>
<gene>
    <name evidence="4" type="ORF">BAMA_03165</name>
</gene>
<dbReference type="RefSeq" id="WP_034639950.1">
    <property type="nucleotide sequence ID" value="NZ_CBCSJC010000012.1"/>
</dbReference>
<sequence>MKEASGFPYPYIVKAMDEHYSVQVPVKKKKKVKREIYTKKKMKAVPKKKLSILIATFWDYPHTGGLSNYIKTLREGLEKLGHHVDVVSPNQFPIDEVNTVRDEIIPTLRSFFYERYGSCNSKILKNHRHVYVYERMLIKYMDLKKYDIFHAQDLFTANILGRINEYYEKPLFFTNHGMFTLNRVKFGMIQQGSVEEVYYKALERKAIEFSDHLIILNNLFRQPLMQLGAEQKDMTTVLTGIDYSHTDQVKSKTAKELVITCVARLGPRKGHNVLFNALAQLPKSCTDNIKVLIVGDGEMRATLEQQVKSLKLSMVEFLGTRDDIPNILNQTDVFVLPTLNDTLPISIIEAMHSGSCVISTTAGGIPELVTHAKTGFLVEPGDVNQLSQALKAVIINKEAREKLAQNAKKFAKEHLTRDAMIGQIESIYWKYVRGGGSYGS</sequence>
<dbReference type="Pfam" id="PF00534">
    <property type="entry name" value="Glycos_transf_1"/>
    <property type="match status" value="1"/>
</dbReference>
<feature type="domain" description="Glycosyl transferase family 1" evidence="2">
    <location>
        <begin position="250"/>
        <end position="409"/>
    </location>
</feature>
<comment type="caution">
    <text evidence="4">The sequence shown here is derived from an EMBL/GenBank/DDBJ whole genome shotgun (WGS) entry which is preliminary data.</text>
</comment>
<dbReference type="InterPro" id="IPR001296">
    <property type="entry name" value="Glyco_trans_1"/>
</dbReference>
<dbReference type="CDD" id="cd03801">
    <property type="entry name" value="GT4_PimA-like"/>
    <property type="match status" value="1"/>
</dbReference>
<evidence type="ECO:0000259" key="3">
    <source>
        <dbReference type="Pfam" id="PF13439"/>
    </source>
</evidence>
<keyword evidence="5" id="KW-1185">Reference proteome</keyword>
<dbReference type="eggNOG" id="COG0438">
    <property type="taxonomic scope" value="Bacteria"/>
</dbReference>
<dbReference type="SUPFAM" id="SSF53756">
    <property type="entry name" value="UDP-Glycosyltransferase/glycogen phosphorylase"/>
    <property type="match status" value="1"/>
</dbReference>